<name>A0A6N3BRN8_ENTCA</name>
<dbReference type="EMBL" id="CACRTX010000008">
    <property type="protein sequence ID" value="VYU05269.1"/>
    <property type="molecule type" value="Genomic_DNA"/>
</dbReference>
<proteinExistence type="predicted"/>
<sequence length="57" mass="6883">MQKDKSEQDETHSSSDFFEYYFPCFVFIFVESFIPLIVLLVCLFCRDLIILENDIFF</sequence>
<gene>
    <name evidence="1" type="ORF">ECLFYP2_02321</name>
</gene>
<evidence type="ECO:0000313" key="1">
    <source>
        <dbReference type="EMBL" id="VYU05269.1"/>
    </source>
</evidence>
<accession>A0A6N3BRN8</accession>
<dbReference type="AlphaFoldDB" id="A0A6N3BRN8"/>
<protein>
    <submittedName>
        <fullName evidence="1">Uncharacterized protein</fullName>
    </submittedName>
</protein>
<reference evidence="1" key="1">
    <citation type="submission" date="2019-11" db="EMBL/GenBank/DDBJ databases">
        <authorList>
            <person name="Feng L."/>
        </authorList>
    </citation>
    <scope>NUCLEOTIDE SEQUENCE</scope>
    <source>
        <strain evidence="1">ECasseliflavusLFYP2</strain>
    </source>
</reference>
<organism evidence="1">
    <name type="scientific">Enterococcus casseliflavus</name>
    <name type="common">Enterococcus flavescens</name>
    <dbReference type="NCBI Taxonomy" id="37734"/>
    <lineage>
        <taxon>Bacteria</taxon>
        <taxon>Bacillati</taxon>
        <taxon>Bacillota</taxon>
        <taxon>Bacilli</taxon>
        <taxon>Lactobacillales</taxon>
        <taxon>Enterococcaceae</taxon>
        <taxon>Enterococcus</taxon>
    </lineage>
</organism>